<keyword evidence="1" id="KW-0732">Signal</keyword>
<reference evidence="2 3" key="1">
    <citation type="submission" date="2020-09" db="EMBL/GenBank/DDBJ databases">
        <title>De no assembly of potato wild relative species, Solanum commersonii.</title>
        <authorList>
            <person name="Cho K."/>
        </authorList>
    </citation>
    <scope>NUCLEOTIDE SEQUENCE [LARGE SCALE GENOMIC DNA]</scope>
    <source>
        <strain evidence="2">LZ3.2</strain>
        <tissue evidence="2">Leaf</tissue>
    </source>
</reference>
<dbReference type="AlphaFoldDB" id="A0A9J5XSE4"/>
<dbReference type="EMBL" id="JACXVP010000008">
    <property type="protein sequence ID" value="KAG5590072.1"/>
    <property type="molecule type" value="Genomic_DNA"/>
</dbReference>
<name>A0A9J5XSE4_SOLCO</name>
<feature type="signal peptide" evidence="1">
    <location>
        <begin position="1"/>
        <end position="33"/>
    </location>
</feature>
<feature type="non-terminal residue" evidence="2">
    <location>
        <position position="91"/>
    </location>
</feature>
<sequence>FIVICALPSASMRSASLVGILLLCGTDWQSADCSFHRLFYPSPLGLRALEQRAECVPSANRQACFYDTPLLKILMLAILATCPSSSSTKSI</sequence>
<gene>
    <name evidence="2" type="ORF">H5410_040586</name>
</gene>
<dbReference type="Proteomes" id="UP000824120">
    <property type="component" value="Chromosome 8"/>
</dbReference>
<comment type="caution">
    <text evidence="2">The sequence shown here is derived from an EMBL/GenBank/DDBJ whole genome shotgun (WGS) entry which is preliminary data.</text>
</comment>
<evidence type="ECO:0008006" key="4">
    <source>
        <dbReference type="Google" id="ProtNLM"/>
    </source>
</evidence>
<accession>A0A9J5XSE4</accession>
<protein>
    <recommendedName>
        <fullName evidence="4">Secreted protein</fullName>
    </recommendedName>
</protein>
<organism evidence="2 3">
    <name type="scientific">Solanum commersonii</name>
    <name type="common">Commerson's wild potato</name>
    <name type="synonym">Commerson's nightshade</name>
    <dbReference type="NCBI Taxonomy" id="4109"/>
    <lineage>
        <taxon>Eukaryota</taxon>
        <taxon>Viridiplantae</taxon>
        <taxon>Streptophyta</taxon>
        <taxon>Embryophyta</taxon>
        <taxon>Tracheophyta</taxon>
        <taxon>Spermatophyta</taxon>
        <taxon>Magnoliopsida</taxon>
        <taxon>eudicotyledons</taxon>
        <taxon>Gunneridae</taxon>
        <taxon>Pentapetalae</taxon>
        <taxon>asterids</taxon>
        <taxon>lamiids</taxon>
        <taxon>Solanales</taxon>
        <taxon>Solanaceae</taxon>
        <taxon>Solanoideae</taxon>
        <taxon>Solaneae</taxon>
        <taxon>Solanum</taxon>
    </lineage>
</organism>
<keyword evidence="3" id="KW-1185">Reference proteome</keyword>
<evidence type="ECO:0000313" key="2">
    <source>
        <dbReference type="EMBL" id="KAG5590072.1"/>
    </source>
</evidence>
<feature type="chain" id="PRO_5039904786" description="Secreted protein" evidence="1">
    <location>
        <begin position="34"/>
        <end position="91"/>
    </location>
</feature>
<evidence type="ECO:0000313" key="3">
    <source>
        <dbReference type="Proteomes" id="UP000824120"/>
    </source>
</evidence>
<evidence type="ECO:0000256" key="1">
    <source>
        <dbReference type="SAM" id="SignalP"/>
    </source>
</evidence>
<proteinExistence type="predicted"/>